<reference evidence="2 3" key="2">
    <citation type="submission" date="2015-01" db="EMBL/GenBank/DDBJ databases">
        <authorList>
            <consortium name="NBRP consortium"/>
            <person name="Sawabe T."/>
            <person name="Meirelles P."/>
            <person name="Feng G."/>
            <person name="Sayaka M."/>
            <person name="Hattori M."/>
            <person name="Ohkuma M."/>
        </authorList>
    </citation>
    <scope>NUCLEOTIDE SEQUENCE [LARGE SCALE GENOMIC DNA]</scope>
    <source>
        <strain evidence="2 3">JCM19232</strain>
    </source>
</reference>
<dbReference type="Pfam" id="PF09012">
    <property type="entry name" value="FeoC"/>
    <property type="match status" value="1"/>
</dbReference>
<organism evidence="2 3">
    <name type="scientific">Vibrio ishigakensis</name>
    <dbReference type="NCBI Taxonomy" id="1481914"/>
    <lineage>
        <taxon>Bacteria</taxon>
        <taxon>Pseudomonadati</taxon>
        <taxon>Pseudomonadota</taxon>
        <taxon>Gammaproteobacteria</taxon>
        <taxon>Vibrionales</taxon>
        <taxon>Vibrionaceae</taxon>
        <taxon>Vibrio</taxon>
    </lineage>
</organism>
<dbReference type="InterPro" id="IPR036388">
    <property type="entry name" value="WH-like_DNA-bd_sf"/>
</dbReference>
<evidence type="ECO:0000313" key="2">
    <source>
        <dbReference type="EMBL" id="GAM61302.1"/>
    </source>
</evidence>
<reference evidence="2 3" key="1">
    <citation type="submission" date="2015-01" db="EMBL/GenBank/DDBJ databases">
        <title>Vibrio sp. C5 JCM 19232 whole genome shotgun sequence.</title>
        <authorList>
            <person name="Sawabe T."/>
            <person name="Meirelles P."/>
            <person name="Feng G."/>
            <person name="Sayaka M."/>
            <person name="Hattori M."/>
            <person name="Ohkuma M."/>
        </authorList>
    </citation>
    <scope>NUCLEOTIDE SEQUENCE [LARGE SCALE GENOMIC DNA]</scope>
    <source>
        <strain evidence="2 3">JCM19232</strain>
    </source>
</reference>
<protein>
    <submittedName>
        <fullName evidence="2">Ferrous iron transport protein C</fullName>
    </submittedName>
</protein>
<evidence type="ECO:0000259" key="1">
    <source>
        <dbReference type="Pfam" id="PF09012"/>
    </source>
</evidence>
<name>A0A0B8P9P1_9VIBR</name>
<dbReference type="AlphaFoldDB" id="A0A0B8P9P1"/>
<dbReference type="SUPFAM" id="SSF46785">
    <property type="entry name" value="Winged helix' DNA-binding domain"/>
    <property type="match status" value="1"/>
</dbReference>
<gene>
    <name evidence="2" type="ORF">JCM19232_5603</name>
</gene>
<feature type="domain" description="Transcriptional regulator HTH-type FeoC" evidence="1">
    <location>
        <begin position="2"/>
        <end position="51"/>
    </location>
</feature>
<dbReference type="InterPro" id="IPR015102">
    <property type="entry name" value="Tscrpt_reg_HTH_FeoC"/>
</dbReference>
<evidence type="ECO:0000313" key="3">
    <source>
        <dbReference type="Proteomes" id="UP000031670"/>
    </source>
</evidence>
<dbReference type="EMBL" id="BBSA01000003">
    <property type="protein sequence ID" value="GAM61302.1"/>
    <property type="molecule type" value="Genomic_DNA"/>
</dbReference>
<dbReference type="Proteomes" id="UP000031670">
    <property type="component" value="Unassembled WGS sequence"/>
</dbReference>
<dbReference type="InterPro" id="IPR036390">
    <property type="entry name" value="WH_DNA-bd_sf"/>
</dbReference>
<dbReference type="Gene3D" id="1.10.10.10">
    <property type="entry name" value="Winged helix-like DNA-binding domain superfamily/Winged helix DNA-binding domain"/>
    <property type="match status" value="1"/>
</dbReference>
<comment type="caution">
    <text evidence="2">The sequence shown here is derived from an EMBL/GenBank/DDBJ whole genome shotgun (WGS) entry which is preliminary data.</text>
</comment>
<proteinExistence type="predicted"/>
<accession>A0A0B8P9P1</accession>
<sequence length="73" mass="8235">MILQQLKAYLEEHGTSERKVLANHFGLSEDGVDAMLQRWIDKGQVMRIEDTIKGKFAGVRYALNKGIGISVKM</sequence>